<dbReference type="InterPro" id="IPR003141">
    <property type="entry name" value="Pol/His_phosphatase_N"/>
</dbReference>
<evidence type="ECO:0000313" key="7">
    <source>
        <dbReference type="EMBL" id="QEN03319.1"/>
    </source>
</evidence>
<dbReference type="EMBL" id="CP035807">
    <property type="protein sequence ID" value="QEN03319.1"/>
    <property type="molecule type" value="Genomic_DNA"/>
</dbReference>
<organism evidence="7 8">
    <name type="scientific">Thiospirochaeta perfilievii</name>
    <dbReference type="NCBI Taxonomy" id="252967"/>
    <lineage>
        <taxon>Bacteria</taxon>
        <taxon>Pseudomonadati</taxon>
        <taxon>Spirochaetota</taxon>
        <taxon>Spirochaetia</taxon>
        <taxon>Spirochaetales</taxon>
        <taxon>Spirochaetaceae</taxon>
        <taxon>Thiospirochaeta</taxon>
    </lineage>
</organism>
<dbReference type="OrthoDB" id="9803237at2"/>
<dbReference type="GO" id="GO:0006260">
    <property type="term" value="P:DNA replication"/>
    <property type="evidence" value="ECO:0007669"/>
    <property type="project" value="UniProtKB-KW"/>
</dbReference>
<dbReference type="GO" id="GO:0003887">
    <property type="term" value="F:DNA-directed DNA polymerase activity"/>
    <property type="evidence" value="ECO:0007669"/>
    <property type="project" value="UniProtKB-KW"/>
</dbReference>
<dbReference type="InterPro" id="IPR016195">
    <property type="entry name" value="Pol/histidinol_Pase-like"/>
</dbReference>
<keyword evidence="3" id="KW-0548">Nucleotidyltransferase</keyword>
<feature type="domain" description="Polymerase/histidinol phosphatase N-terminal" evidence="6">
    <location>
        <begin position="10"/>
        <end position="70"/>
    </location>
</feature>
<proteinExistence type="predicted"/>
<dbReference type="Pfam" id="PF17657">
    <property type="entry name" value="DNA_pol3_finger"/>
    <property type="match status" value="1"/>
</dbReference>
<keyword evidence="2" id="KW-0808">Transferase</keyword>
<reference evidence="7 8" key="2">
    <citation type="submission" date="2019-09" db="EMBL/GenBank/DDBJ databases">
        <title>Complete Genome Sequence and Methylome Analysis of free living Spirochaetas.</title>
        <authorList>
            <person name="Leshcheva N."/>
            <person name="Mikheeva N."/>
        </authorList>
    </citation>
    <scope>NUCLEOTIDE SEQUENCE [LARGE SCALE GENOMIC DNA]</scope>
    <source>
        <strain evidence="7 8">P</strain>
    </source>
</reference>
<keyword evidence="4" id="KW-0235">DNA replication</keyword>
<evidence type="ECO:0000313" key="8">
    <source>
        <dbReference type="Proteomes" id="UP000323824"/>
    </source>
</evidence>
<dbReference type="InterPro" id="IPR004805">
    <property type="entry name" value="DnaE2/DnaE/PolC"/>
</dbReference>
<dbReference type="AlphaFoldDB" id="A0A5C1Q8M9"/>
<dbReference type="SMART" id="SM00481">
    <property type="entry name" value="POLIIIAc"/>
    <property type="match status" value="1"/>
</dbReference>
<dbReference type="RefSeq" id="WP_149566579.1">
    <property type="nucleotide sequence ID" value="NZ_CP035807.1"/>
</dbReference>
<dbReference type="InterPro" id="IPR040982">
    <property type="entry name" value="DNA_pol3_finger"/>
</dbReference>
<dbReference type="InterPro" id="IPR011708">
    <property type="entry name" value="DNA_pol3_alpha_NTPase_dom"/>
</dbReference>
<dbReference type="Gene3D" id="3.20.20.140">
    <property type="entry name" value="Metal-dependent hydrolases"/>
    <property type="match status" value="1"/>
</dbReference>
<reference evidence="7 8" key="1">
    <citation type="submission" date="2019-02" db="EMBL/GenBank/DDBJ databases">
        <authorList>
            <person name="Fomenkov A."/>
            <person name="Dubinina G."/>
            <person name="Grabovich M."/>
            <person name="Vincze T."/>
            <person name="Roberts R.J."/>
        </authorList>
    </citation>
    <scope>NUCLEOTIDE SEQUENCE [LARGE SCALE GENOMIC DNA]</scope>
    <source>
        <strain evidence="7 8">P</strain>
    </source>
</reference>
<evidence type="ECO:0000259" key="6">
    <source>
        <dbReference type="SMART" id="SM00481"/>
    </source>
</evidence>
<dbReference type="GO" id="GO:0008408">
    <property type="term" value="F:3'-5' exonuclease activity"/>
    <property type="evidence" value="ECO:0007669"/>
    <property type="project" value="InterPro"/>
</dbReference>
<dbReference type="PANTHER" id="PTHR32294">
    <property type="entry name" value="DNA POLYMERASE III SUBUNIT ALPHA"/>
    <property type="match status" value="1"/>
</dbReference>
<dbReference type="Pfam" id="PF02811">
    <property type="entry name" value="PHP"/>
    <property type="match status" value="1"/>
</dbReference>
<protein>
    <recommendedName>
        <fullName evidence="1">DNA polymerase III subunit alpha</fullName>
    </recommendedName>
</protein>
<dbReference type="KEGG" id="sper:EW093_00890"/>
<evidence type="ECO:0000256" key="1">
    <source>
        <dbReference type="ARBA" id="ARBA00019114"/>
    </source>
</evidence>
<name>A0A5C1Q8M9_9SPIO</name>
<dbReference type="PANTHER" id="PTHR32294:SF0">
    <property type="entry name" value="DNA POLYMERASE III SUBUNIT ALPHA"/>
    <property type="match status" value="1"/>
</dbReference>
<evidence type="ECO:0000256" key="2">
    <source>
        <dbReference type="ARBA" id="ARBA00022679"/>
    </source>
</evidence>
<dbReference type="Pfam" id="PF07733">
    <property type="entry name" value="DNA_pol3_alpha"/>
    <property type="match status" value="1"/>
</dbReference>
<gene>
    <name evidence="7" type="ORF">EW093_00890</name>
</gene>
<evidence type="ECO:0000256" key="5">
    <source>
        <dbReference type="ARBA" id="ARBA00022932"/>
    </source>
</evidence>
<dbReference type="SUPFAM" id="SSF89550">
    <property type="entry name" value="PHP domain-like"/>
    <property type="match status" value="1"/>
</dbReference>
<sequence>MFTYSSGINTYSLGRSTIKIKDLIIKAKENGMNYLGLTDYGNMFGIIEFYTKCKENNIKPVIGLEIKVVFNKVINHNLLLFAEDIEGYKNLMKISSLGYKKGDYDNPFIFLNDLKLYKKGIIATSSFINSKKEDIELHAKLLHNIFGNYNFYLELQNHGLEEDEKRNAFLLNLSIKNNIPIVVTNYACYLEKNHSSAHSLLRKITNTKDFITSEYYLKPTKTMTNLFKHFPEAIENTVRIAKRCHFDIEVKDVEMPNFFIPKLYNSPEEYLHYLCFKGLKERKIEESKTVVERINLELKQITDLKLSIYFLIHWDLKIFAEDKDIFFFIGSGKIKGSLVAYLLFISDIDPIKYNLHLFYSLDKSKIPFITLDVCYERKEEIVDYLIKKYGEANCARTIFFFPRLNGEKLLKRALKALGISVYKIKKSSSYMADINIVSGAPLQTKVSSTNLLITKESINNYIPFYKEPYSGHLVSQYKLENNWDFGVLNISLMPYKLLSRLKKIEESIKTYEPNFNIAKIPTDDESTFKFLCDAERSDLHNLDFNLGASNILVYKPKNIEDLITIDSFTFSPLEITTKYLEGKNNPEKIKYIHQNIKCVLNKTHGVLIFKEQIIDILTILLGCNSQEAEFIRTNYINDNKNIDTLINKAVGNGYDIIKAKEILNLLISYSNIVVSKFRNLNNILYGYKIAYLKVNYPNDFKTLDELNL</sequence>
<evidence type="ECO:0000256" key="3">
    <source>
        <dbReference type="ARBA" id="ARBA00022695"/>
    </source>
</evidence>
<dbReference type="InterPro" id="IPR004013">
    <property type="entry name" value="PHP_dom"/>
</dbReference>
<accession>A0A5C1Q8M9</accession>
<evidence type="ECO:0000256" key="4">
    <source>
        <dbReference type="ARBA" id="ARBA00022705"/>
    </source>
</evidence>
<keyword evidence="5" id="KW-0239">DNA-directed DNA polymerase</keyword>
<keyword evidence="8" id="KW-1185">Reference proteome</keyword>
<dbReference type="Proteomes" id="UP000323824">
    <property type="component" value="Chromosome"/>
</dbReference>